<dbReference type="RefSeq" id="WP_377975404.1">
    <property type="nucleotide sequence ID" value="NZ_JBBKYA010000002.1"/>
</dbReference>
<dbReference type="EMBL" id="JBBKYA010000002">
    <property type="protein sequence ID" value="MFD3275453.1"/>
    <property type="molecule type" value="Genomic_DNA"/>
</dbReference>
<proteinExistence type="predicted"/>
<protein>
    <submittedName>
        <fullName evidence="2">Type IV toxin-antitoxin system AbiEi family antitoxin</fullName>
    </submittedName>
</protein>
<reference evidence="2 3" key="1">
    <citation type="submission" date="2024-03" db="EMBL/GenBank/DDBJ databases">
        <title>Aquirufa genome sequencing.</title>
        <authorList>
            <person name="Pitt A."/>
            <person name="Hahn M.W."/>
        </authorList>
    </citation>
    <scope>NUCLEOTIDE SEQUENCE [LARGE SCALE GENOMIC DNA]</scope>
    <source>
        <strain evidence="2 3">PLAD-142S6K</strain>
    </source>
</reference>
<gene>
    <name evidence="2" type="ORF">SKC38_04335</name>
</gene>
<dbReference type="InterPro" id="IPR033455">
    <property type="entry name" value="AbiEi_3_N"/>
</dbReference>
<comment type="caution">
    <text evidence="2">The sequence shown here is derived from an EMBL/GenBank/DDBJ whole genome shotgun (WGS) entry which is preliminary data.</text>
</comment>
<dbReference type="Pfam" id="PF11459">
    <property type="entry name" value="AbiEi_3"/>
    <property type="match status" value="1"/>
</dbReference>
<feature type="domain" description="Transcriptional regulator AbiEi antitoxin N-terminal" evidence="1">
    <location>
        <begin position="7"/>
        <end position="97"/>
    </location>
</feature>
<accession>A0ABW6CZ95</accession>
<dbReference type="Pfam" id="PF17194">
    <property type="entry name" value="AbiEi_3_N"/>
    <property type="match status" value="1"/>
</dbReference>
<name>A0ABW6CZ95_9BACT</name>
<organism evidence="2 3">
    <name type="scientific">Aquirufa echingensis</name>
    <dbReference type="NCBI Taxonomy" id="3096516"/>
    <lineage>
        <taxon>Bacteria</taxon>
        <taxon>Pseudomonadati</taxon>
        <taxon>Bacteroidota</taxon>
        <taxon>Cytophagia</taxon>
        <taxon>Cytophagales</taxon>
        <taxon>Flectobacillaceae</taxon>
        <taxon>Aquirufa</taxon>
    </lineage>
</organism>
<keyword evidence="3" id="KW-1185">Reference proteome</keyword>
<evidence type="ECO:0000313" key="2">
    <source>
        <dbReference type="EMBL" id="MFD3275453.1"/>
    </source>
</evidence>
<dbReference type="InterPro" id="IPR021561">
    <property type="entry name" value="AbiEi_3"/>
</dbReference>
<dbReference type="Proteomes" id="UP001598114">
    <property type="component" value="Unassembled WGS sequence"/>
</dbReference>
<evidence type="ECO:0000259" key="1">
    <source>
        <dbReference type="Pfam" id="PF17194"/>
    </source>
</evidence>
<sequence length="253" mass="28863">MSINLDNKLNKLLQDIPKGTVILSSWLLSQGYSHSLQHRYLKSHWLETIGSGAFKRKNDELAVFGALYALQQQKGKNIHIGGKSALSLLGFAHNIEMNDTSLSFFAHPGYKFPKWFKNNRDWKAHRLFCSSFLPAQLGIMEYDLGNFKIKISTPARAILECLEIAPKKFDLAEVYLIMEGLTSLKPSEVQKLLEACTSIKVKRLFLYFAEVSNHTWFNYLDVDKINLGSGKRSIVKDGSYNEKYKITVPQRIN</sequence>
<evidence type="ECO:0000313" key="3">
    <source>
        <dbReference type="Proteomes" id="UP001598114"/>
    </source>
</evidence>